<dbReference type="InterPro" id="IPR012429">
    <property type="entry name" value="HGSNAT_cat"/>
</dbReference>
<sequence length="386" mass="41709">MTDQQAIAEQPAVIRRSRRMDGIDAARALALIGMLAVHFGPQLGSGPGGFLLWFPHGRASILFAVVAGIGMAFLTADPQRRLRGRLRLLCYGLVLLPAGLILEPLDHPVAVILHHYAAFFALGACVAGLKGRTLLTLALAMTLIGPAIFFAGRLSLPELFDRSTVSIHDDPVTILTGLLFSGPYPLITWSAALLFGFWLGRGNLRARRTALWLVVGGVAVAVAAILLSFALFDILGRPTSKGDWRFLFTVAAHSQMPLWLIQATALAAAAVGLSLVAARWLPLATAGFAALGRLTLTVYVAHILAMIIWPDVLIHEDVASGLWSTGLFTALAMLIAVLWQPLGRGPIERLMHGFWEWVEDLLPERHEQAGAAAERPTRHEHLRPAS</sequence>
<organism evidence="3 4">
    <name type="scientific">Devosia nitrariae</name>
    <dbReference type="NCBI Taxonomy" id="2071872"/>
    <lineage>
        <taxon>Bacteria</taxon>
        <taxon>Pseudomonadati</taxon>
        <taxon>Pseudomonadota</taxon>
        <taxon>Alphaproteobacteria</taxon>
        <taxon>Hyphomicrobiales</taxon>
        <taxon>Devosiaceae</taxon>
        <taxon>Devosia</taxon>
    </lineage>
</organism>
<feature type="transmembrane region" description="Helical" evidence="1">
    <location>
        <begin position="321"/>
        <end position="342"/>
    </location>
</feature>
<feature type="transmembrane region" description="Helical" evidence="1">
    <location>
        <begin position="108"/>
        <end position="127"/>
    </location>
</feature>
<evidence type="ECO:0000313" key="3">
    <source>
        <dbReference type="EMBL" id="GLQ53789.1"/>
    </source>
</evidence>
<dbReference type="Proteomes" id="UP001156691">
    <property type="component" value="Unassembled WGS sequence"/>
</dbReference>
<accession>A0ABQ5W1U8</accession>
<feature type="transmembrane region" description="Helical" evidence="1">
    <location>
        <begin position="134"/>
        <end position="154"/>
    </location>
</feature>
<evidence type="ECO:0000259" key="2">
    <source>
        <dbReference type="Pfam" id="PF07786"/>
    </source>
</evidence>
<dbReference type="Pfam" id="PF07786">
    <property type="entry name" value="HGSNAT_cat"/>
    <property type="match status" value="1"/>
</dbReference>
<protein>
    <submittedName>
        <fullName evidence="3">Transporter</fullName>
    </submittedName>
</protein>
<name>A0ABQ5W1U8_9HYPH</name>
<feature type="domain" description="Heparan-alpha-glucosaminide N-acetyltransferase catalytic" evidence="2">
    <location>
        <begin position="19"/>
        <end position="206"/>
    </location>
</feature>
<feature type="transmembrane region" description="Helical" evidence="1">
    <location>
        <begin position="174"/>
        <end position="199"/>
    </location>
</feature>
<proteinExistence type="predicted"/>
<comment type="caution">
    <text evidence="3">The sequence shown here is derived from an EMBL/GenBank/DDBJ whole genome shotgun (WGS) entry which is preliminary data.</text>
</comment>
<keyword evidence="1" id="KW-0472">Membrane</keyword>
<keyword evidence="1" id="KW-0812">Transmembrane</keyword>
<feature type="transmembrane region" description="Helical" evidence="1">
    <location>
        <begin position="86"/>
        <end position="102"/>
    </location>
</feature>
<feature type="transmembrane region" description="Helical" evidence="1">
    <location>
        <begin position="290"/>
        <end position="309"/>
    </location>
</feature>
<evidence type="ECO:0000313" key="4">
    <source>
        <dbReference type="Proteomes" id="UP001156691"/>
    </source>
</evidence>
<evidence type="ECO:0000256" key="1">
    <source>
        <dbReference type="SAM" id="Phobius"/>
    </source>
</evidence>
<keyword evidence="1" id="KW-1133">Transmembrane helix</keyword>
<keyword evidence="4" id="KW-1185">Reference proteome</keyword>
<dbReference type="EMBL" id="BSNS01000007">
    <property type="protein sequence ID" value="GLQ53789.1"/>
    <property type="molecule type" value="Genomic_DNA"/>
</dbReference>
<feature type="transmembrane region" description="Helical" evidence="1">
    <location>
        <begin position="25"/>
        <end position="44"/>
    </location>
</feature>
<feature type="transmembrane region" description="Helical" evidence="1">
    <location>
        <begin position="256"/>
        <end position="278"/>
    </location>
</feature>
<dbReference type="RefSeq" id="WP_284339244.1">
    <property type="nucleotide sequence ID" value="NZ_BSNS01000007.1"/>
</dbReference>
<feature type="transmembrane region" description="Helical" evidence="1">
    <location>
        <begin position="50"/>
        <end position="74"/>
    </location>
</feature>
<feature type="transmembrane region" description="Helical" evidence="1">
    <location>
        <begin position="211"/>
        <end position="236"/>
    </location>
</feature>
<gene>
    <name evidence="3" type="ORF">GCM10010862_10480</name>
</gene>
<reference evidence="4" key="1">
    <citation type="journal article" date="2019" name="Int. J. Syst. Evol. Microbiol.">
        <title>The Global Catalogue of Microorganisms (GCM) 10K type strain sequencing project: providing services to taxonomists for standard genome sequencing and annotation.</title>
        <authorList>
            <consortium name="The Broad Institute Genomics Platform"/>
            <consortium name="The Broad Institute Genome Sequencing Center for Infectious Disease"/>
            <person name="Wu L."/>
            <person name="Ma J."/>
        </authorList>
    </citation>
    <scope>NUCLEOTIDE SEQUENCE [LARGE SCALE GENOMIC DNA]</scope>
    <source>
        <strain evidence="4">NBRC 112416</strain>
    </source>
</reference>